<gene>
    <name evidence="2" type="ORF">BXY58_0696</name>
</gene>
<evidence type="ECO:0000256" key="1">
    <source>
        <dbReference type="SAM" id="Phobius"/>
    </source>
</evidence>
<feature type="transmembrane region" description="Helical" evidence="1">
    <location>
        <begin position="7"/>
        <end position="28"/>
    </location>
</feature>
<dbReference type="EMBL" id="RAQH01000001">
    <property type="protein sequence ID" value="RKE90108.1"/>
    <property type="molecule type" value="Genomic_DNA"/>
</dbReference>
<feature type="transmembrane region" description="Helical" evidence="1">
    <location>
        <begin position="34"/>
        <end position="53"/>
    </location>
</feature>
<dbReference type="Proteomes" id="UP000285906">
    <property type="component" value="Unassembled WGS sequence"/>
</dbReference>
<evidence type="ECO:0000313" key="3">
    <source>
        <dbReference type="Proteomes" id="UP000285906"/>
    </source>
</evidence>
<feature type="transmembrane region" description="Helical" evidence="1">
    <location>
        <begin position="65"/>
        <end position="83"/>
    </location>
</feature>
<keyword evidence="1" id="KW-0812">Transmembrane</keyword>
<accession>A0A420DDV4</accession>
<proteinExistence type="predicted"/>
<keyword evidence="1" id="KW-1133">Transmembrane helix</keyword>
<reference evidence="2 3" key="1">
    <citation type="submission" date="2018-09" db="EMBL/GenBank/DDBJ databases">
        <title>Genomic Encyclopedia of Archaeal and Bacterial Type Strains, Phase II (KMG-II): from individual species to whole genera.</title>
        <authorList>
            <person name="Goeker M."/>
        </authorList>
    </citation>
    <scope>NUCLEOTIDE SEQUENCE [LARGE SCALE GENOMIC DNA]</scope>
    <source>
        <strain evidence="2 3">DSM 27620</strain>
    </source>
</reference>
<protein>
    <submittedName>
        <fullName evidence="2">Uncharacterized protein</fullName>
    </submittedName>
</protein>
<sequence>MIDKKKYKLTVGNTTSAIGLIIGIYFVLNPGYEGWGYAFAYVIFIACTLYFLLDWLLQNVVPKHFYINITEVIIDIFILIWYFNM</sequence>
<organism evidence="2 3">
    <name type="scientific">Epilithonimonas arachidiradicis</name>
    <dbReference type="NCBI Taxonomy" id="1617282"/>
    <lineage>
        <taxon>Bacteria</taxon>
        <taxon>Pseudomonadati</taxon>
        <taxon>Bacteroidota</taxon>
        <taxon>Flavobacteriia</taxon>
        <taxon>Flavobacteriales</taxon>
        <taxon>Weeksellaceae</taxon>
        <taxon>Chryseobacterium group</taxon>
        <taxon>Epilithonimonas</taxon>
    </lineage>
</organism>
<comment type="caution">
    <text evidence="2">The sequence shown here is derived from an EMBL/GenBank/DDBJ whole genome shotgun (WGS) entry which is preliminary data.</text>
</comment>
<name>A0A420DDV4_9FLAO</name>
<dbReference type="AlphaFoldDB" id="A0A420DDV4"/>
<evidence type="ECO:0000313" key="2">
    <source>
        <dbReference type="EMBL" id="RKE90108.1"/>
    </source>
</evidence>
<keyword evidence="1" id="KW-0472">Membrane</keyword>